<dbReference type="EnsemblMetazoa" id="PPA02885.1">
    <property type="protein sequence ID" value="PPA02885.1"/>
    <property type="gene ID" value="WBGene00092439"/>
</dbReference>
<evidence type="ECO:0000256" key="2">
    <source>
        <dbReference type="SAM" id="MobiDB-lite"/>
    </source>
</evidence>
<feature type="compositionally biased region" description="Basic residues" evidence="2">
    <location>
        <begin position="238"/>
        <end position="248"/>
    </location>
</feature>
<protein>
    <recommendedName>
        <fullName evidence="1">Major sperm protein</fullName>
    </recommendedName>
</protein>
<evidence type="ECO:0000259" key="3">
    <source>
        <dbReference type="PROSITE" id="PS50202"/>
    </source>
</evidence>
<dbReference type="AlphaFoldDB" id="A0A8R1U3E0"/>
<gene>
    <name evidence="4" type="primary">WBGene00092439</name>
</gene>
<dbReference type="InterPro" id="IPR013783">
    <property type="entry name" value="Ig-like_fold"/>
</dbReference>
<organism evidence="4 5">
    <name type="scientific">Pristionchus pacificus</name>
    <name type="common">Parasitic nematode worm</name>
    <dbReference type="NCBI Taxonomy" id="54126"/>
    <lineage>
        <taxon>Eukaryota</taxon>
        <taxon>Metazoa</taxon>
        <taxon>Ecdysozoa</taxon>
        <taxon>Nematoda</taxon>
        <taxon>Chromadorea</taxon>
        <taxon>Rhabditida</taxon>
        <taxon>Rhabditina</taxon>
        <taxon>Diplogasteromorpha</taxon>
        <taxon>Diplogasteroidea</taxon>
        <taxon>Neodiplogasteridae</taxon>
        <taxon>Pristionchus</taxon>
    </lineage>
</organism>
<keyword evidence="1" id="KW-0963">Cytoplasm</keyword>
<dbReference type="Proteomes" id="UP000005239">
    <property type="component" value="Unassembled WGS sequence"/>
</dbReference>
<reference evidence="5" key="1">
    <citation type="journal article" date="2008" name="Nat. Genet.">
        <title>The Pristionchus pacificus genome provides a unique perspective on nematode lifestyle and parasitism.</title>
        <authorList>
            <person name="Dieterich C."/>
            <person name="Clifton S.W."/>
            <person name="Schuster L.N."/>
            <person name="Chinwalla A."/>
            <person name="Delehaunty K."/>
            <person name="Dinkelacker I."/>
            <person name="Fulton L."/>
            <person name="Fulton R."/>
            <person name="Godfrey J."/>
            <person name="Minx P."/>
            <person name="Mitreva M."/>
            <person name="Roeseler W."/>
            <person name="Tian H."/>
            <person name="Witte H."/>
            <person name="Yang S.P."/>
            <person name="Wilson R.K."/>
            <person name="Sommer R.J."/>
        </authorList>
    </citation>
    <scope>NUCLEOTIDE SEQUENCE [LARGE SCALE GENOMIC DNA]</scope>
    <source>
        <strain evidence="5">PS312</strain>
    </source>
</reference>
<feature type="region of interest" description="Disordered" evidence="2">
    <location>
        <begin position="151"/>
        <end position="437"/>
    </location>
</feature>
<reference evidence="4" key="2">
    <citation type="submission" date="2022-06" db="UniProtKB">
        <authorList>
            <consortium name="EnsemblMetazoa"/>
        </authorList>
    </citation>
    <scope>IDENTIFICATION</scope>
    <source>
        <strain evidence="4">PS312</strain>
    </source>
</reference>
<dbReference type="SUPFAM" id="SSF49354">
    <property type="entry name" value="PapD-like"/>
    <property type="match status" value="1"/>
</dbReference>
<proteinExistence type="predicted"/>
<accession>A0A8R1U3E0</accession>
<dbReference type="InterPro" id="IPR008962">
    <property type="entry name" value="PapD-like_sf"/>
</dbReference>
<keyword evidence="5" id="KW-1185">Reference proteome</keyword>
<dbReference type="Pfam" id="PF00635">
    <property type="entry name" value="Motile_Sperm"/>
    <property type="match status" value="1"/>
</dbReference>
<dbReference type="PANTHER" id="PTHR21513:SF27">
    <property type="entry name" value="MAJOR SPERM PROTEIN"/>
    <property type="match status" value="1"/>
</dbReference>
<evidence type="ECO:0000256" key="1">
    <source>
        <dbReference type="RuleBase" id="RU003425"/>
    </source>
</evidence>
<feature type="compositionally biased region" description="Pro residues" evidence="2">
    <location>
        <begin position="318"/>
        <end position="329"/>
    </location>
</feature>
<evidence type="ECO:0000313" key="5">
    <source>
        <dbReference type="Proteomes" id="UP000005239"/>
    </source>
</evidence>
<comment type="function">
    <text evidence="1">Central component in molecular interactions underlying sperm crawling. Forms an extensive filament system that extends from sperm villipoda, along the leading edge of the pseudopod.</text>
</comment>
<feature type="domain" description="MSP" evidence="3">
    <location>
        <begin position="6"/>
        <end position="119"/>
    </location>
</feature>
<name>A0A8R1U3E0_PRIPA</name>
<sequence>MGVPLRTEIVPETIEFKSRYERQTVTFEIKNNGEVVQMYKIKTTNSKDFKIKPVYFAIEKNQKRKVNVTYNGKIEKANSKDRITVVYGHQLNLATTVEQAWEDQRHLQNISMVERRKYVKIAYRDNTLKKPDDSITASKTAMPRSVTVKPVLPTESQMSGINRDQDSYFAIPPGGPAKIALPKKKPSGSSRMEVNEGTTEDGKNRGSSSKSKKSNNNDATQTADASQEDGGEAPPPPMKKKGGTRKKVAPPPPPQEEEEDDAPKTALPVPPLRRKYVEEEPPRPKTRKAPPPPPQEEEEEEEAPPPPKVTPKKGGTRPTPPPPPPPPSRPARSPAPMLFNDEDQATELDAKPISKIVPVPAKKTQPPQPKSKRKRNSSSFDPLASLMNDSKIIYVVQQPSREDEDEEESERKPKKKSKENKKKTTKRKSEEDEDEEQ</sequence>
<keyword evidence="1" id="KW-0206">Cytoskeleton</keyword>
<dbReference type="Gene3D" id="2.60.40.10">
    <property type="entry name" value="Immunoglobulins"/>
    <property type="match status" value="1"/>
</dbReference>
<dbReference type="InterPro" id="IPR000535">
    <property type="entry name" value="MSP_dom"/>
</dbReference>
<feature type="compositionally biased region" description="Basic residues" evidence="2">
    <location>
        <begin position="412"/>
        <end position="426"/>
    </location>
</feature>
<dbReference type="PROSITE" id="PS50202">
    <property type="entry name" value="MSP"/>
    <property type="match status" value="1"/>
</dbReference>
<dbReference type="PANTHER" id="PTHR21513">
    <property type="entry name" value="MAJOR SPERM PROTEIN"/>
    <property type="match status" value="1"/>
</dbReference>
<evidence type="ECO:0000313" key="4">
    <source>
        <dbReference type="EnsemblMetazoa" id="PPA02885.1"/>
    </source>
</evidence>